<dbReference type="InterPro" id="IPR050084">
    <property type="entry name" value="NADPH_dep_7-cyano-7-deazaG_red"/>
</dbReference>
<evidence type="ECO:0000259" key="5">
    <source>
        <dbReference type="Pfam" id="PF14819"/>
    </source>
</evidence>
<name>A0A5C8ZT74_9GAMM</name>
<dbReference type="InterPro" id="IPR043133">
    <property type="entry name" value="GTP-CH-I_C/QueF"/>
</dbReference>
<keyword evidence="1" id="KW-0963">Cytoplasm</keyword>
<keyword evidence="7" id="KW-1185">Reference proteome</keyword>
<keyword evidence="2" id="KW-0671">Queuosine biosynthesis</keyword>
<dbReference type="AlphaFoldDB" id="A0A5C8ZT74"/>
<feature type="domain" description="NADPH-dependent 7-cyano-7-deazaguanine reductase N-terminal" evidence="5">
    <location>
        <begin position="19"/>
        <end position="126"/>
    </location>
</feature>
<dbReference type="InterPro" id="IPR016428">
    <property type="entry name" value="QueF_type2"/>
</dbReference>
<dbReference type="EMBL" id="VRYZ01000005">
    <property type="protein sequence ID" value="TXS90994.1"/>
    <property type="molecule type" value="Genomic_DNA"/>
</dbReference>
<dbReference type="InterPro" id="IPR029500">
    <property type="entry name" value="QueF"/>
</dbReference>
<dbReference type="PANTHER" id="PTHR34354:SF1">
    <property type="entry name" value="NADPH-DEPENDENT 7-CYANO-7-DEAZAGUANINE REDUCTASE"/>
    <property type="match status" value="1"/>
</dbReference>
<proteinExistence type="predicted"/>
<dbReference type="GO" id="GO:0008616">
    <property type="term" value="P:tRNA queuosine(34) biosynthetic process"/>
    <property type="evidence" value="ECO:0007669"/>
    <property type="project" value="UniProtKB-KW"/>
</dbReference>
<dbReference type="NCBIfam" id="TIGR03138">
    <property type="entry name" value="QueF"/>
    <property type="match status" value="1"/>
</dbReference>
<dbReference type="Pfam" id="PF14819">
    <property type="entry name" value="QueF_N"/>
    <property type="match status" value="1"/>
</dbReference>
<dbReference type="GO" id="GO:0005737">
    <property type="term" value="C:cytoplasm"/>
    <property type="evidence" value="ECO:0007669"/>
    <property type="project" value="InterPro"/>
</dbReference>
<reference evidence="6 7" key="1">
    <citation type="submission" date="2019-08" db="EMBL/GenBank/DDBJ databases">
        <title>Parahaliea maris sp. nov., isolated from the surface seawater.</title>
        <authorList>
            <person name="Liu Y."/>
        </authorList>
    </citation>
    <scope>NUCLEOTIDE SEQUENCE [LARGE SCALE GENOMIC DNA]</scope>
    <source>
        <strain evidence="6 7">S2-26</strain>
    </source>
</reference>
<sequence length="272" mass="29702">MADTNDEGLLLGRQVPVSEHYAPELLYPIPRRLARDALGIDASALPFEGVDLWHAYELSWLDGQGRPVSRVGRFSVPAHSANLVESKSFKLYLNSLNQESFESDDEAVQRICTDLSAAAGAEVGLTLFAPDDPGLAGQALPGACLDDLPGRWRAGEPDASQLAQGRAGAMEVHTHLLRSLCPVTGQPDWASVWIAMTGASVDGVSLLNYLLAYRNHQEFHEQCVERIFLDLQSACAPAELHVQAFYTRRGGLDITPFRSTGGRLPLPRMNRQ</sequence>
<dbReference type="PIRSF" id="PIRSF004750">
    <property type="entry name" value="Nitrile_oxidored_YqcD_prd"/>
    <property type="match status" value="1"/>
</dbReference>
<evidence type="ECO:0000256" key="3">
    <source>
        <dbReference type="ARBA" id="ARBA00022857"/>
    </source>
</evidence>
<protein>
    <submittedName>
        <fullName evidence="6">NADPH-dependent 7-cyano-7-deazaguanine reductase QueF</fullName>
        <ecNumber evidence="6">1.7.1.13</ecNumber>
    </submittedName>
</protein>
<dbReference type="InterPro" id="IPR029139">
    <property type="entry name" value="QueF_N"/>
</dbReference>
<dbReference type="SUPFAM" id="SSF55620">
    <property type="entry name" value="Tetrahydrobiopterin biosynthesis enzymes-like"/>
    <property type="match status" value="1"/>
</dbReference>
<dbReference type="RefSeq" id="WP_148064650.1">
    <property type="nucleotide sequence ID" value="NZ_VRYZ01000005.1"/>
</dbReference>
<dbReference type="Gene3D" id="3.30.1130.10">
    <property type="match status" value="2"/>
</dbReference>
<comment type="caution">
    <text evidence="6">The sequence shown here is derived from an EMBL/GenBank/DDBJ whole genome shotgun (WGS) entry which is preliminary data.</text>
</comment>
<dbReference type="EC" id="1.7.1.13" evidence="6"/>
<gene>
    <name evidence="6" type="primary">queF</name>
    <name evidence="6" type="ORF">FVW59_12320</name>
</gene>
<organism evidence="6 7">
    <name type="scientific">Parahaliea aestuarii</name>
    <dbReference type="NCBI Taxonomy" id="1852021"/>
    <lineage>
        <taxon>Bacteria</taxon>
        <taxon>Pseudomonadati</taxon>
        <taxon>Pseudomonadota</taxon>
        <taxon>Gammaproteobacteria</taxon>
        <taxon>Cellvibrionales</taxon>
        <taxon>Halieaceae</taxon>
        <taxon>Parahaliea</taxon>
    </lineage>
</organism>
<dbReference type="GO" id="GO:0033739">
    <property type="term" value="F:preQ1 synthase activity"/>
    <property type="evidence" value="ECO:0007669"/>
    <property type="project" value="UniProtKB-EC"/>
</dbReference>
<evidence type="ECO:0000313" key="7">
    <source>
        <dbReference type="Proteomes" id="UP000321933"/>
    </source>
</evidence>
<evidence type="ECO:0000313" key="6">
    <source>
        <dbReference type="EMBL" id="TXS90994.1"/>
    </source>
</evidence>
<accession>A0A5C8ZT74</accession>
<dbReference type="PANTHER" id="PTHR34354">
    <property type="entry name" value="NADPH-DEPENDENT 7-CYANO-7-DEAZAGUANINE REDUCTASE"/>
    <property type="match status" value="1"/>
</dbReference>
<dbReference type="Pfam" id="PF14489">
    <property type="entry name" value="QueF"/>
    <property type="match status" value="1"/>
</dbReference>
<evidence type="ECO:0000256" key="2">
    <source>
        <dbReference type="ARBA" id="ARBA00022785"/>
    </source>
</evidence>
<dbReference type="Proteomes" id="UP000321933">
    <property type="component" value="Unassembled WGS sequence"/>
</dbReference>
<keyword evidence="4 6" id="KW-0560">Oxidoreductase</keyword>
<evidence type="ECO:0000256" key="4">
    <source>
        <dbReference type="ARBA" id="ARBA00023002"/>
    </source>
</evidence>
<dbReference type="OrthoDB" id="9789995at2"/>
<evidence type="ECO:0000256" key="1">
    <source>
        <dbReference type="ARBA" id="ARBA00022490"/>
    </source>
</evidence>
<keyword evidence="3" id="KW-0521">NADP</keyword>